<dbReference type="AlphaFoldDB" id="A0A2S9IWV0"/>
<reference evidence="1 2" key="1">
    <citation type="submission" date="2018-02" db="EMBL/GenBank/DDBJ databases">
        <title>The draft genome of Sphingobacterium sp. 5JN-11.</title>
        <authorList>
            <person name="Liu L."/>
            <person name="Li L."/>
            <person name="Liang L."/>
            <person name="Zhang X."/>
            <person name="Wang T."/>
        </authorList>
    </citation>
    <scope>NUCLEOTIDE SEQUENCE [LARGE SCALE GENOMIC DNA]</scope>
    <source>
        <strain evidence="1 2">5JN-11</strain>
    </source>
</reference>
<evidence type="ECO:0000313" key="2">
    <source>
        <dbReference type="Proteomes" id="UP000239711"/>
    </source>
</evidence>
<dbReference type="Proteomes" id="UP000239711">
    <property type="component" value="Unassembled WGS sequence"/>
</dbReference>
<gene>
    <name evidence="1" type="ORF">C5745_18685</name>
</gene>
<comment type="caution">
    <text evidence="1">The sequence shown here is derived from an EMBL/GenBank/DDBJ whole genome shotgun (WGS) entry which is preliminary data.</text>
</comment>
<evidence type="ECO:0000313" key="1">
    <source>
        <dbReference type="EMBL" id="PRD44995.1"/>
    </source>
</evidence>
<dbReference type="RefSeq" id="WP_105718540.1">
    <property type="nucleotide sequence ID" value="NZ_PVBQ01000023.1"/>
</dbReference>
<organism evidence="1 2">
    <name type="scientific">Sphingobacterium haloxyli</name>
    <dbReference type="NCBI Taxonomy" id="2100533"/>
    <lineage>
        <taxon>Bacteria</taxon>
        <taxon>Pseudomonadati</taxon>
        <taxon>Bacteroidota</taxon>
        <taxon>Sphingobacteriia</taxon>
        <taxon>Sphingobacteriales</taxon>
        <taxon>Sphingobacteriaceae</taxon>
        <taxon>Sphingobacterium</taxon>
    </lineage>
</organism>
<name>A0A2S9IWV0_9SPHI</name>
<accession>A0A2S9IWV0</accession>
<proteinExistence type="predicted"/>
<protein>
    <submittedName>
        <fullName evidence="1">Uncharacterized protein</fullName>
    </submittedName>
</protein>
<sequence>MAYTKERKKLEKLSEKIAGLQNYDDKSLTVITDIYDQYSHTVRILKNKDAETFRELYLNELQQVKEFKRLLKVGEEEDRQVNFINYKTALSDALKKTIQAANTTI</sequence>
<dbReference type="OrthoDB" id="710652at2"/>
<dbReference type="EMBL" id="PVBQ01000023">
    <property type="protein sequence ID" value="PRD44995.1"/>
    <property type="molecule type" value="Genomic_DNA"/>
</dbReference>
<keyword evidence="2" id="KW-1185">Reference proteome</keyword>